<keyword evidence="3" id="KW-1185">Reference proteome</keyword>
<dbReference type="GeneID" id="94288724"/>
<organism evidence="2 3">
    <name type="scientific">Porcisia hertigi</name>
    <dbReference type="NCBI Taxonomy" id="2761500"/>
    <lineage>
        <taxon>Eukaryota</taxon>
        <taxon>Discoba</taxon>
        <taxon>Euglenozoa</taxon>
        <taxon>Kinetoplastea</taxon>
        <taxon>Metakinetoplastina</taxon>
        <taxon>Trypanosomatida</taxon>
        <taxon>Trypanosomatidae</taxon>
        <taxon>Leishmaniinae</taxon>
        <taxon>Porcisia</taxon>
    </lineage>
</organism>
<comment type="caution">
    <text evidence="2">The sequence shown here is derived from an EMBL/GenBank/DDBJ whole genome shotgun (WGS) entry which is preliminary data.</text>
</comment>
<dbReference type="Proteomes" id="UP000674318">
    <property type="component" value="Chromosome 32"/>
</dbReference>
<dbReference type="EMBL" id="JAFJZO010000032">
    <property type="protein sequence ID" value="KAG5496321.1"/>
    <property type="molecule type" value="Genomic_DNA"/>
</dbReference>
<proteinExistence type="predicted"/>
<reference evidence="2 3" key="1">
    <citation type="submission" date="2021-02" db="EMBL/GenBank/DDBJ databases">
        <title>Porcisia hertigi Genome sequencing and assembly.</title>
        <authorList>
            <person name="Almutairi H."/>
            <person name="Gatherer D."/>
        </authorList>
    </citation>
    <scope>NUCLEOTIDE SEQUENCE [LARGE SCALE GENOMIC DNA]</scope>
    <source>
        <strain evidence="2 3">C119</strain>
    </source>
</reference>
<evidence type="ECO:0000256" key="1">
    <source>
        <dbReference type="SAM" id="MobiDB-lite"/>
    </source>
</evidence>
<protein>
    <recommendedName>
        <fullName evidence="4">CHCH domain-containing protein</fullName>
    </recommendedName>
</protein>
<gene>
    <name evidence="2" type="ORF">JKF63_02623</name>
</gene>
<sequence length="132" mass="14908">MANGTDEPHSSFSEVSVAAPETQPRPQPDFSVLRDEAQDALEQEKYGRARTHVAGLGHVSAKDVFRNYRRSWLTPFFGSNEPEPTFQREGTPHPCQILSREVHKCLEAHNNSFALCQTSVATFQQCLREFSM</sequence>
<dbReference type="OrthoDB" id="248439at2759"/>
<dbReference type="RefSeq" id="XP_067754804.1">
    <property type="nucleotide sequence ID" value="XM_067898647.1"/>
</dbReference>
<evidence type="ECO:0000313" key="3">
    <source>
        <dbReference type="Proteomes" id="UP000674318"/>
    </source>
</evidence>
<feature type="region of interest" description="Disordered" evidence="1">
    <location>
        <begin position="1"/>
        <end position="29"/>
    </location>
</feature>
<dbReference type="AlphaFoldDB" id="A0A836HNF9"/>
<evidence type="ECO:0000313" key="2">
    <source>
        <dbReference type="EMBL" id="KAG5496321.1"/>
    </source>
</evidence>
<dbReference type="SUPFAM" id="SSF47072">
    <property type="entry name" value="Cysteine alpha-hairpin motif"/>
    <property type="match status" value="1"/>
</dbReference>
<name>A0A836HNF9_9TRYP</name>
<evidence type="ECO:0008006" key="4">
    <source>
        <dbReference type="Google" id="ProtNLM"/>
    </source>
</evidence>
<accession>A0A836HNF9</accession>
<dbReference type="InterPro" id="IPR009069">
    <property type="entry name" value="Cys_alpha_HP_mot_SF"/>
</dbReference>
<dbReference type="KEGG" id="phet:94288724"/>